<dbReference type="EMBL" id="UZAM01017183">
    <property type="protein sequence ID" value="VDP46300.1"/>
    <property type="molecule type" value="Genomic_DNA"/>
</dbReference>
<sequence length="206" mass="22950">MMERSRFPVIPTLSSVVDRYYTRLYMCDVNGAFGEDQCVLVHSNHICLITIAPSHPVLRVPGRSVTSIDFSITDSFSRLDNKVSGKHKKGGQMLLPESTLCTVTCSDASVYVLRACVKGTLVEVNVELQTNPLLLQEYPETNGYVAIILPSCRNSLNFENLISREEYQKLRTVTEEKISKEEQRGGESEPAVSESLQDSETTNNPS</sequence>
<evidence type="ECO:0000313" key="5">
    <source>
        <dbReference type="EMBL" id="VDP46300.1"/>
    </source>
</evidence>
<dbReference type="OrthoDB" id="48130at2759"/>
<dbReference type="Proteomes" id="UP000270296">
    <property type="component" value="Unassembled WGS sequence"/>
</dbReference>
<dbReference type="InterPro" id="IPR039169">
    <property type="entry name" value="Abitram"/>
</dbReference>
<name>A0A183J8K0_9BILA</name>
<dbReference type="PANTHER" id="PTHR13651:SF0">
    <property type="entry name" value="PROTEIN ABITRAM"/>
    <property type="match status" value="1"/>
</dbReference>
<evidence type="ECO:0000256" key="2">
    <source>
        <dbReference type="ARBA" id="ARBA00019325"/>
    </source>
</evidence>
<dbReference type="AlphaFoldDB" id="A0A183J8K0"/>
<dbReference type="WBParaSite" id="SBAD_0001260301-mRNA-1">
    <property type="protein sequence ID" value="SBAD_0001260301-mRNA-1"/>
    <property type="gene ID" value="SBAD_0001260301"/>
</dbReference>
<dbReference type="InterPro" id="IPR011053">
    <property type="entry name" value="Single_hybrid_motif"/>
</dbReference>
<comment type="similarity">
    <text evidence="1">Belongs to the ABITRAM family.</text>
</comment>
<dbReference type="Pfam" id="PF01597">
    <property type="entry name" value="GCV_H"/>
    <property type="match status" value="1"/>
</dbReference>
<evidence type="ECO:0000256" key="3">
    <source>
        <dbReference type="ARBA" id="ARBA00030463"/>
    </source>
</evidence>
<proteinExistence type="inferred from homology"/>
<dbReference type="Gene3D" id="2.40.50.100">
    <property type="match status" value="1"/>
</dbReference>
<organism evidence="7">
    <name type="scientific">Soboliphyme baturini</name>
    <dbReference type="NCBI Taxonomy" id="241478"/>
    <lineage>
        <taxon>Eukaryota</taxon>
        <taxon>Metazoa</taxon>
        <taxon>Ecdysozoa</taxon>
        <taxon>Nematoda</taxon>
        <taxon>Enoplea</taxon>
        <taxon>Dorylaimia</taxon>
        <taxon>Dioctophymatida</taxon>
        <taxon>Dioctophymatoidea</taxon>
        <taxon>Soboliphymatidae</taxon>
        <taxon>Soboliphyme</taxon>
    </lineage>
</organism>
<feature type="compositionally biased region" description="Polar residues" evidence="4">
    <location>
        <begin position="194"/>
        <end position="206"/>
    </location>
</feature>
<evidence type="ECO:0000256" key="4">
    <source>
        <dbReference type="SAM" id="MobiDB-lite"/>
    </source>
</evidence>
<reference evidence="5 6" key="2">
    <citation type="submission" date="2018-11" db="EMBL/GenBank/DDBJ databases">
        <authorList>
            <consortium name="Pathogen Informatics"/>
        </authorList>
    </citation>
    <scope>NUCLEOTIDE SEQUENCE [LARGE SCALE GENOMIC DNA]</scope>
</reference>
<reference evidence="7" key="1">
    <citation type="submission" date="2016-06" db="UniProtKB">
        <authorList>
            <consortium name="WormBaseParasite"/>
        </authorList>
    </citation>
    <scope>IDENTIFICATION</scope>
</reference>
<dbReference type="GO" id="GO:0005634">
    <property type="term" value="C:nucleus"/>
    <property type="evidence" value="ECO:0007669"/>
    <property type="project" value="TreeGrafter"/>
</dbReference>
<protein>
    <recommendedName>
        <fullName evidence="2">Protein Abitram</fullName>
    </recommendedName>
    <alternativeName>
        <fullName evidence="3">Actin-binding transcription modulator</fullName>
    </alternativeName>
</protein>
<dbReference type="PANTHER" id="PTHR13651">
    <property type="entry name" value="PROTEIN ABITRAM"/>
    <property type="match status" value="1"/>
</dbReference>
<evidence type="ECO:0000313" key="6">
    <source>
        <dbReference type="Proteomes" id="UP000270296"/>
    </source>
</evidence>
<feature type="compositionally biased region" description="Basic and acidic residues" evidence="4">
    <location>
        <begin position="176"/>
        <end position="187"/>
    </location>
</feature>
<dbReference type="SUPFAM" id="SSF51230">
    <property type="entry name" value="Single hybrid motif"/>
    <property type="match status" value="1"/>
</dbReference>
<evidence type="ECO:0000256" key="1">
    <source>
        <dbReference type="ARBA" id="ARBA00010764"/>
    </source>
</evidence>
<gene>
    <name evidence="5" type="ORF">SBAD_LOCUS12198</name>
</gene>
<accession>A0A183J8K0</accession>
<dbReference type="InterPro" id="IPR033753">
    <property type="entry name" value="GCV_H/Fam206"/>
</dbReference>
<keyword evidence="6" id="KW-1185">Reference proteome</keyword>
<evidence type="ECO:0000313" key="7">
    <source>
        <dbReference type="WBParaSite" id="SBAD_0001260301-mRNA-1"/>
    </source>
</evidence>
<feature type="region of interest" description="Disordered" evidence="4">
    <location>
        <begin position="176"/>
        <end position="206"/>
    </location>
</feature>